<dbReference type="STRING" id="735517.SAMN05444272_4466"/>
<sequence length="94" mass="9559">MGILNNFGRLAVLSASAALVLAGPAMAQDLSPVTTFFTTIGTALTGTLGRAIGLVAMCAIGFLFMTGRMNWMFAGSVVLGLVILFGSATILAGF</sequence>
<evidence type="ECO:0000313" key="5">
    <source>
        <dbReference type="Proteomes" id="UP000186002"/>
    </source>
</evidence>
<evidence type="ECO:0000256" key="1">
    <source>
        <dbReference type="ARBA" id="ARBA00004141"/>
    </source>
</evidence>
<dbReference type="RefSeq" id="WP_073015576.1">
    <property type="nucleotide sequence ID" value="NZ_FRBW01000008.1"/>
</dbReference>
<feature type="transmembrane region" description="Helical" evidence="2">
    <location>
        <begin position="71"/>
        <end position="92"/>
    </location>
</feature>
<reference evidence="4 5" key="1">
    <citation type="submission" date="2016-11" db="EMBL/GenBank/DDBJ databases">
        <authorList>
            <person name="Jaros S."/>
            <person name="Januszkiewicz K."/>
            <person name="Wedrychowicz H."/>
        </authorList>
    </citation>
    <scope>NUCLEOTIDE SEQUENCE [LARGE SCALE GENOMIC DNA]</scope>
    <source>
        <strain evidence="4 5">DSM 22153</strain>
    </source>
</reference>
<feature type="transmembrane region" description="Helical" evidence="2">
    <location>
        <begin position="43"/>
        <end position="64"/>
    </location>
</feature>
<dbReference type="Pfam" id="PF04956">
    <property type="entry name" value="TrbC"/>
    <property type="match status" value="1"/>
</dbReference>
<gene>
    <name evidence="4" type="ORF">SAMN05444272_4466</name>
</gene>
<dbReference type="OrthoDB" id="7863715at2"/>
<evidence type="ECO:0000313" key="4">
    <source>
        <dbReference type="EMBL" id="SHN17283.1"/>
    </source>
</evidence>
<accession>A0A1M7PJB4</accession>
<organism evidence="4 5">
    <name type="scientific">Roseibium suaedae</name>
    <dbReference type="NCBI Taxonomy" id="735517"/>
    <lineage>
        <taxon>Bacteria</taxon>
        <taxon>Pseudomonadati</taxon>
        <taxon>Pseudomonadota</taxon>
        <taxon>Alphaproteobacteria</taxon>
        <taxon>Hyphomicrobiales</taxon>
        <taxon>Stappiaceae</taxon>
        <taxon>Roseibium</taxon>
    </lineage>
</organism>
<keyword evidence="2" id="KW-0812">Transmembrane</keyword>
<protein>
    <submittedName>
        <fullName evidence="4">Type IV secretion system protein VirB2</fullName>
    </submittedName>
</protein>
<dbReference type="AlphaFoldDB" id="A0A1M7PJB4"/>
<feature type="chain" id="PRO_5012048518" evidence="3">
    <location>
        <begin position="28"/>
        <end position="94"/>
    </location>
</feature>
<dbReference type="InterPro" id="IPR007039">
    <property type="entry name" value="TrbC/VirB2"/>
</dbReference>
<keyword evidence="2" id="KW-0472">Membrane</keyword>
<proteinExistence type="predicted"/>
<keyword evidence="5" id="KW-1185">Reference proteome</keyword>
<dbReference type="Proteomes" id="UP000186002">
    <property type="component" value="Unassembled WGS sequence"/>
</dbReference>
<feature type="signal peptide" evidence="3">
    <location>
        <begin position="1"/>
        <end position="27"/>
    </location>
</feature>
<name>A0A1M7PJB4_9HYPH</name>
<dbReference type="EMBL" id="FRBW01000008">
    <property type="protein sequence ID" value="SHN17283.1"/>
    <property type="molecule type" value="Genomic_DNA"/>
</dbReference>
<evidence type="ECO:0000256" key="2">
    <source>
        <dbReference type="SAM" id="Phobius"/>
    </source>
</evidence>
<evidence type="ECO:0000256" key="3">
    <source>
        <dbReference type="SAM" id="SignalP"/>
    </source>
</evidence>
<dbReference type="GO" id="GO:0016020">
    <property type="term" value="C:membrane"/>
    <property type="evidence" value="ECO:0007669"/>
    <property type="project" value="UniProtKB-SubCell"/>
</dbReference>
<keyword evidence="2" id="KW-1133">Transmembrane helix</keyword>
<keyword evidence="3" id="KW-0732">Signal</keyword>
<comment type="subcellular location">
    <subcellularLocation>
        <location evidence="1">Membrane</location>
        <topology evidence="1">Multi-pass membrane protein</topology>
    </subcellularLocation>
</comment>